<evidence type="ECO:0000256" key="2">
    <source>
        <dbReference type="ARBA" id="ARBA00022679"/>
    </source>
</evidence>
<evidence type="ECO:0000256" key="5">
    <source>
        <dbReference type="PROSITE-ProRule" id="PRU10015"/>
    </source>
</evidence>
<dbReference type="PANTHER" id="PTHR45904:SF2">
    <property type="entry name" value="TRNA (URACIL-5-)-METHYLTRANSFERASE HOMOLOG A"/>
    <property type="match status" value="1"/>
</dbReference>
<evidence type="ECO:0000313" key="8">
    <source>
        <dbReference type="Proteomes" id="UP000570595"/>
    </source>
</evidence>
<name>A0A7J6LZR8_PEROL</name>
<feature type="compositionally biased region" description="Basic and acidic residues" evidence="6">
    <location>
        <begin position="592"/>
        <end position="603"/>
    </location>
</feature>
<keyword evidence="1 4" id="KW-0489">Methyltransferase</keyword>
<feature type="binding site" evidence="4">
    <location>
        <position position="256"/>
    </location>
    <ligand>
        <name>S-adenosyl-L-methionine</name>
        <dbReference type="ChEBI" id="CHEBI:59789"/>
    </ligand>
</feature>
<dbReference type="CDD" id="cd02440">
    <property type="entry name" value="AdoMet_MTases"/>
    <property type="match status" value="1"/>
</dbReference>
<feature type="compositionally biased region" description="Basic and acidic residues" evidence="6">
    <location>
        <begin position="436"/>
        <end position="459"/>
    </location>
</feature>
<organism evidence="7 8">
    <name type="scientific">Perkinsus olseni</name>
    <name type="common">Perkinsus atlanticus</name>
    <dbReference type="NCBI Taxonomy" id="32597"/>
    <lineage>
        <taxon>Eukaryota</taxon>
        <taxon>Sar</taxon>
        <taxon>Alveolata</taxon>
        <taxon>Perkinsozoa</taxon>
        <taxon>Perkinsea</taxon>
        <taxon>Perkinsida</taxon>
        <taxon>Perkinsidae</taxon>
        <taxon>Perkinsus</taxon>
    </lineage>
</organism>
<dbReference type="PROSITE" id="PS01230">
    <property type="entry name" value="TRMA_1"/>
    <property type="match status" value="1"/>
</dbReference>
<feature type="compositionally biased region" description="Basic and acidic residues" evidence="6">
    <location>
        <begin position="750"/>
        <end position="769"/>
    </location>
</feature>
<proteinExistence type="inferred from homology"/>
<feature type="active site" evidence="5">
    <location>
        <position position="284"/>
    </location>
</feature>
<accession>A0A7J6LZR8</accession>
<dbReference type="Pfam" id="PF05958">
    <property type="entry name" value="tRNA_U5-meth_tr"/>
    <property type="match status" value="1"/>
</dbReference>
<dbReference type="PROSITE" id="PS51687">
    <property type="entry name" value="SAM_MT_RNA_M5U"/>
    <property type="match status" value="1"/>
</dbReference>
<dbReference type="EMBL" id="JABAHT010000120">
    <property type="protein sequence ID" value="KAF4664301.1"/>
    <property type="molecule type" value="Genomic_DNA"/>
</dbReference>
<dbReference type="SUPFAM" id="SSF53335">
    <property type="entry name" value="S-adenosyl-L-methionine-dependent methyltransferases"/>
    <property type="match status" value="1"/>
</dbReference>
<dbReference type="Gene3D" id="2.40.50.1070">
    <property type="match status" value="1"/>
</dbReference>
<feature type="compositionally biased region" description="Basic and acidic residues" evidence="6">
    <location>
        <begin position="565"/>
        <end position="579"/>
    </location>
</feature>
<dbReference type="InterPro" id="IPR029063">
    <property type="entry name" value="SAM-dependent_MTases_sf"/>
</dbReference>
<dbReference type="GO" id="GO:0032259">
    <property type="term" value="P:methylation"/>
    <property type="evidence" value="ECO:0007669"/>
    <property type="project" value="UniProtKB-KW"/>
</dbReference>
<feature type="compositionally biased region" description="Basic and acidic residues" evidence="6">
    <location>
        <begin position="650"/>
        <end position="677"/>
    </location>
</feature>
<keyword evidence="3 4" id="KW-0949">S-adenosyl-L-methionine</keyword>
<evidence type="ECO:0000313" key="7">
    <source>
        <dbReference type="EMBL" id="KAF4664301.1"/>
    </source>
</evidence>
<dbReference type="PANTHER" id="PTHR45904">
    <property type="entry name" value="TRNA (URACIL-5-)-METHYLTRANSFERASE"/>
    <property type="match status" value="1"/>
</dbReference>
<reference evidence="7 8" key="1">
    <citation type="submission" date="2020-04" db="EMBL/GenBank/DDBJ databases">
        <title>Perkinsus olseni comparative genomics.</title>
        <authorList>
            <person name="Bogema D.R."/>
        </authorList>
    </citation>
    <scope>NUCLEOTIDE SEQUENCE [LARGE SCALE GENOMIC DNA]</scope>
    <source>
        <strain evidence="7">ATCC PRA-179</strain>
    </source>
</reference>
<dbReference type="GO" id="GO:0006396">
    <property type="term" value="P:RNA processing"/>
    <property type="evidence" value="ECO:0007669"/>
    <property type="project" value="InterPro"/>
</dbReference>
<dbReference type="InterPro" id="IPR010280">
    <property type="entry name" value="U5_MeTrfase_fam"/>
</dbReference>
<comment type="caution">
    <text evidence="7">The sequence shown here is derived from an EMBL/GenBank/DDBJ whole genome shotgun (WGS) entry which is preliminary data.</text>
</comment>
<dbReference type="InterPro" id="IPR045850">
    <property type="entry name" value="TRM2_met"/>
</dbReference>
<comment type="caution">
    <text evidence="4">Lacks conserved residue(s) required for the propagation of feature annotation.</text>
</comment>
<feature type="region of interest" description="Disordered" evidence="6">
    <location>
        <begin position="404"/>
        <end position="686"/>
    </location>
</feature>
<dbReference type="Gene3D" id="3.40.50.150">
    <property type="entry name" value="Vaccinia Virus protein VP39"/>
    <property type="match status" value="1"/>
</dbReference>
<evidence type="ECO:0000256" key="6">
    <source>
        <dbReference type="SAM" id="MobiDB-lite"/>
    </source>
</evidence>
<dbReference type="OrthoDB" id="10250660at2759"/>
<gene>
    <name evidence="7" type="primary">TRMT2A</name>
    <name evidence="7" type="ORF">FOZ61_000954</name>
</gene>
<feature type="active site" description="Nucleophile" evidence="4">
    <location>
        <position position="284"/>
    </location>
</feature>
<feature type="region of interest" description="Disordered" evidence="6">
    <location>
        <begin position="749"/>
        <end position="781"/>
    </location>
</feature>
<evidence type="ECO:0000256" key="1">
    <source>
        <dbReference type="ARBA" id="ARBA00022603"/>
    </source>
</evidence>
<dbReference type="AlphaFoldDB" id="A0A7J6LZR8"/>
<protein>
    <submittedName>
        <fullName evidence="7">tRNA methyltransferase 2</fullName>
    </submittedName>
</protein>
<evidence type="ECO:0000256" key="4">
    <source>
        <dbReference type="PROSITE-ProRule" id="PRU01024"/>
    </source>
</evidence>
<dbReference type="GO" id="GO:0003723">
    <property type="term" value="F:RNA binding"/>
    <property type="evidence" value="ECO:0007669"/>
    <property type="project" value="TreeGrafter"/>
</dbReference>
<dbReference type="Proteomes" id="UP000570595">
    <property type="component" value="Unassembled WGS sequence"/>
</dbReference>
<evidence type="ECO:0000256" key="3">
    <source>
        <dbReference type="ARBA" id="ARBA00022691"/>
    </source>
</evidence>
<comment type="similarity">
    <text evidence="4">Belongs to the class I-like SAM-binding methyltransferase superfamily. RNA M5U methyltransferase family.</text>
</comment>
<dbReference type="InterPro" id="IPR030390">
    <property type="entry name" value="MeTrfase_TrmA_AS"/>
</dbReference>
<keyword evidence="2 4" id="KW-0808">Transferase</keyword>
<feature type="compositionally biased region" description="Low complexity" evidence="6">
    <location>
        <begin position="485"/>
        <end position="498"/>
    </location>
</feature>
<sequence>MKAIEGELRRLVLDNFDQVKPFSRHQKNGTWRSVMLRWSPTRNQMLMVVMCCEPYEKATDIIKAWAESSGNKNLPVPVSSIFMQTNNGVSDACDMKTEDLHHIYGDTRVVMDMLGLEFPLQPASFFQTNVVMCKKLYTVAVRLALTGSADGDDMPALKDLDSSKLPAAVVDVCSGVGTITQVFASILGPKPDGKPRVYGLELVADAVEDAKASAKANKLENAVKFIAGRAEETIEDVIKEACSDIQGDQKLTVIVDPPRSGLHPNVLRCLRQCAFITRIVYVSCNPDTLSRDVVQLTRPEADYTAAESREGMKEESGILVPKVIGGCYERLGKALEGKAAEENEVVGEVTAVDGGDVTPPFDPTVVQSDSLCKDDDEARILEAREKDIQSRKVDINQLTALADSAVKSGGTPRPKSGRDSVSTGSRGNAAEVPVKVGDEKPSKEQPHGDAELSSEKESSEGVGSTVREETSDRLDSPPRKEAPEAVDSPAEASAAEAKSTPEKESPGVVDNPEEASEQTESPSESGASEGRPEKASSGPVDSASREESSERVNSLPEKVPVEGPAGKESETEQPDKLVEEELFEQVDNSAVEESKPERLERSPADNSLEQVEIPPVKESFEQGESTAENESPEELESPPNKESPEQVESPPEKESSELVDSPPREAQGEHLSQEKSPEQSGNALSVAGSKVCEKGFEAVRRVGEVVKECLYPRRLQFSRSMSVVIRSVPRGLLARQTRRLVMTRGFCTAGKEEEKQSEEGQQKENKSKDVGNPISSSSRFP</sequence>
<dbReference type="GO" id="GO:0008173">
    <property type="term" value="F:RNA methyltransferase activity"/>
    <property type="evidence" value="ECO:0007669"/>
    <property type="project" value="InterPro"/>
</dbReference>
<feature type="compositionally biased region" description="Basic and acidic residues" evidence="6">
    <location>
        <begin position="466"/>
        <end position="483"/>
    </location>
</feature>
<feature type="binding site" evidence="4">
    <location>
        <position position="127"/>
    </location>
    <ligand>
        <name>S-adenosyl-L-methionine</name>
        <dbReference type="ChEBI" id="CHEBI:59789"/>
    </ligand>
</feature>
<feature type="binding site" evidence="4">
    <location>
        <position position="201"/>
    </location>
    <ligand>
        <name>S-adenosyl-L-methionine</name>
        <dbReference type="ChEBI" id="CHEBI:59789"/>
    </ligand>
</feature>